<keyword evidence="9" id="KW-1185">Reference proteome</keyword>
<dbReference type="SUPFAM" id="SSF51445">
    <property type="entry name" value="(Trans)glycosidases"/>
    <property type="match status" value="1"/>
</dbReference>
<evidence type="ECO:0000256" key="1">
    <source>
        <dbReference type="ARBA" id="ARBA00004781"/>
    </source>
</evidence>
<comment type="cofactor">
    <cofactor evidence="6">
        <name>Mg(2+)</name>
        <dbReference type="ChEBI" id="CHEBI:18420"/>
    </cofactor>
    <text evidence="6">Binds 1 Mg(2+) ion per monomer.</text>
</comment>
<dbReference type="Gene3D" id="3.20.20.80">
    <property type="entry name" value="Glycosidases"/>
    <property type="match status" value="1"/>
</dbReference>
<dbReference type="SUPFAM" id="SSF51735">
    <property type="entry name" value="NAD(P)-binding Rossmann-fold domains"/>
    <property type="match status" value="1"/>
</dbReference>
<dbReference type="RefSeq" id="WP_322465982.1">
    <property type="nucleotide sequence ID" value="NZ_JAXOJX010000022.1"/>
</dbReference>
<evidence type="ECO:0000313" key="8">
    <source>
        <dbReference type="EMBL" id="MDZ5457755.1"/>
    </source>
</evidence>
<dbReference type="Gene3D" id="3.40.50.720">
    <property type="entry name" value="NAD(P)-binding Rossmann-like Domain"/>
    <property type="match status" value="1"/>
</dbReference>
<evidence type="ECO:0000256" key="3">
    <source>
        <dbReference type="ARBA" id="ARBA00012929"/>
    </source>
</evidence>
<dbReference type="PANTHER" id="PTHR10491:SF4">
    <property type="entry name" value="METHIONINE ADENOSYLTRANSFERASE 2 SUBUNIT BETA"/>
    <property type="match status" value="1"/>
</dbReference>
<comment type="function">
    <text evidence="6">Catalyzes the reduction of dTDP-6-deoxy-L-lyxo-4-hexulose to yield dTDP-L-rhamnose.</text>
</comment>
<evidence type="ECO:0000256" key="2">
    <source>
        <dbReference type="ARBA" id="ARBA00010944"/>
    </source>
</evidence>
<evidence type="ECO:0000256" key="5">
    <source>
        <dbReference type="ARBA" id="ARBA00048200"/>
    </source>
</evidence>
<proteinExistence type="inferred from homology"/>
<evidence type="ECO:0000259" key="7">
    <source>
        <dbReference type="Pfam" id="PF04321"/>
    </source>
</evidence>
<dbReference type="Gene3D" id="3.90.25.10">
    <property type="entry name" value="UDP-galactose 4-epimerase, domain 1"/>
    <property type="match status" value="1"/>
</dbReference>
<keyword evidence="6" id="KW-0521">NADP</keyword>
<sequence length="726" mass="80481">MAGLELWAAPEATVNRIGDRYIDQLECSGFNHRLDDLDRLASLGARRVRFPILWERTEQADGTLDFTWADARMARLRELGLEPIVGLLHHGSGPRHTSLLDDAFPGKLAAFARAVAERYPWATLWTPVNEPVTTARFSGLYGIWYPHRADGRSFVRALMNEVMGTAAAMRALREAQPAARLVQTEDIGFIHSTPPLQYQARHDNARRWLALDLLAGRVDEHHPLRGYLLDHGATPRELDALREAPEADMLIGVNHYITSERFLDHRLERYPAHLHGGNGRDRYVDTEAVRVLGAHVGGFEARLREVAARYPGHELAITEVHIGCTREEQMRWLAQAWSAAQALRSRGVKLRALTLWAAFGTFDWDSLLTRPRGHYESGAWDVRGPTPRETALAALARDLAAGREPSHPVLQGAGWWHREERHVYLPHGEVQSRRCGGPPVLIVGARGTLGQAFARLCRQRGLPYRLLRREELDITRGAAVRALLQSSGAWAVINAAGYVRVDDAEDDPRQWHDNALGPMALARACGHAGVPVLTFSSDLVFDGRQQRPYRESDPVNPLNAYGRAKARAERALARVPGSLVVRTSAFFGPWDRHNFLHLGLERLARGETWTAPDDQIVSPTYVPDLVNACLDLLVDGQKGLWHVANRGALSWYALACAAAEAAGHPCALVRAVDSGSLGLRAARPPYSALTSERGELTPRLEDALQRFLAEAPQRLHEGAPAPAFGL</sequence>
<dbReference type="EC" id="1.1.1.133" evidence="3 6"/>
<dbReference type="CDD" id="cd05254">
    <property type="entry name" value="dTDP_HR_like_SDR_e"/>
    <property type="match status" value="1"/>
</dbReference>
<dbReference type="EMBL" id="JAXOJX010000022">
    <property type="protein sequence ID" value="MDZ5457755.1"/>
    <property type="molecule type" value="Genomic_DNA"/>
</dbReference>
<accession>A0ABU5IGH6</accession>
<comment type="caution">
    <text evidence="8">The sequence shown here is derived from an EMBL/GenBank/DDBJ whole genome shotgun (WGS) entry which is preliminary data.</text>
</comment>
<comment type="pathway">
    <text evidence="1 6">Carbohydrate biosynthesis; dTDP-L-rhamnose biosynthesis.</text>
</comment>
<dbReference type="InterPro" id="IPR036291">
    <property type="entry name" value="NAD(P)-bd_dom_sf"/>
</dbReference>
<dbReference type="Proteomes" id="UP001293718">
    <property type="component" value="Unassembled WGS sequence"/>
</dbReference>
<reference evidence="8 9" key="1">
    <citation type="submission" date="2023-11" db="EMBL/GenBank/DDBJ databases">
        <title>Draft genome of Azohydromonas lata strain H1 (DSM1123), a polyhydroxyalkanoate producer.</title>
        <authorList>
            <person name="Traversa D."/>
            <person name="D'Addabbo P."/>
            <person name="Pazzani C."/>
            <person name="Manzari C."/>
            <person name="Chiara M."/>
            <person name="Scrascia M."/>
        </authorList>
    </citation>
    <scope>NUCLEOTIDE SEQUENCE [LARGE SCALE GENOMIC DNA]</scope>
    <source>
        <strain evidence="8 9">H1</strain>
    </source>
</reference>
<name>A0ABU5IGH6_9BURK</name>
<evidence type="ECO:0000313" key="9">
    <source>
        <dbReference type="Proteomes" id="UP001293718"/>
    </source>
</evidence>
<dbReference type="InterPro" id="IPR005913">
    <property type="entry name" value="dTDP_dehydrorham_reduct"/>
</dbReference>
<feature type="domain" description="RmlD-like substrate binding" evidence="7">
    <location>
        <begin position="440"/>
        <end position="697"/>
    </location>
</feature>
<protein>
    <recommendedName>
        <fullName evidence="4 6">dTDP-4-dehydrorhamnose reductase</fullName>
        <ecNumber evidence="3 6">1.1.1.133</ecNumber>
    </recommendedName>
</protein>
<comment type="similarity">
    <text evidence="2 6">Belongs to the dTDP-4-dehydrorhamnose reductase family.</text>
</comment>
<comment type="catalytic activity">
    <reaction evidence="5 6">
        <text>dTDP-beta-L-rhamnose + NADP(+) = dTDP-4-dehydro-beta-L-rhamnose + NADPH + H(+)</text>
        <dbReference type="Rhea" id="RHEA:21796"/>
        <dbReference type="ChEBI" id="CHEBI:15378"/>
        <dbReference type="ChEBI" id="CHEBI:57510"/>
        <dbReference type="ChEBI" id="CHEBI:57783"/>
        <dbReference type="ChEBI" id="CHEBI:58349"/>
        <dbReference type="ChEBI" id="CHEBI:62830"/>
        <dbReference type="EC" id="1.1.1.133"/>
    </reaction>
</comment>
<keyword evidence="6" id="KW-0560">Oxidoreductase</keyword>
<evidence type="ECO:0000256" key="4">
    <source>
        <dbReference type="ARBA" id="ARBA00017099"/>
    </source>
</evidence>
<dbReference type="InterPro" id="IPR029903">
    <property type="entry name" value="RmlD-like-bd"/>
</dbReference>
<dbReference type="InterPro" id="IPR017853">
    <property type="entry name" value="GH"/>
</dbReference>
<organism evidence="8 9">
    <name type="scientific">Azohydromonas lata</name>
    <dbReference type="NCBI Taxonomy" id="45677"/>
    <lineage>
        <taxon>Bacteria</taxon>
        <taxon>Pseudomonadati</taxon>
        <taxon>Pseudomonadota</taxon>
        <taxon>Betaproteobacteria</taxon>
        <taxon>Burkholderiales</taxon>
        <taxon>Sphaerotilaceae</taxon>
        <taxon>Azohydromonas</taxon>
    </lineage>
</organism>
<gene>
    <name evidence="8" type="ORF">SM757_14340</name>
</gene>
<dbReference type="PANTHER" id="PTHR10491">
    <property type="entry name" value="DTDP-4-DEHYDRORHAMNOSE REDUCTASE"/>
    <property type="match status" value="1"/>
</dbReference>
<dbReference type="Pfam" id="PF04321">
    <property type="entry name" value="RmlD_sub_bind"/>
    <property type="match status" value="1"/>
</dbReference>
<evidence type="ECO:0000256" key="6">
    <source>
        <dbReference type="RuleBase" id="RU364082"/>
    </source>
</evidence>